<keyword evidence="3" id="KW-0479">Metal-binding</keyword>
<evidence type="ECO:0000256" key="7">
    <source>
        <dbReference type="SAM" id="Phobius"/>
    </source>
</evidence>
<dbReference type="eggNOG" id="COG0501">
    <property type="taxonomic scope" value="Bacteria"/>
</dbReference>
<evidence type="ECO:0000256" key="3">
    <source>
        <dbReference type="ARBA" id="ARBA00022723"/>
    </source>
</evidence>
<feature type="transmembrane region" description="Helical" evidence="7">
    <location>
        <begin position="559"/>
        <end position="578"/>
    </location>
</feature>
<keyword evidence="7" id="KW-0472">Membrane</keyword>
<feature type="transmembrane region" description="Helical" evidence="7">
    <location>
        <begin position="70"/>
        <end position="90"/>
    </location>
</feature>
<dbReference type="Pfam" id="PF01435">
    <property type="entry name" value="Peptidase_M48"/>
    <property type="match status" value="1"/>
</dbReference>
<evidence type="ECO:0000313" key="9">
    <source>
        <dbReference type="EMBL" id="ACU38585.1"/>
    </source>
</evidence>
<protein>
    <submittedName>
        <fullName evidence="9">Peptidase M48 Ste24p</fullName>
    </submittedName>
</protein>
<evidence type="ECO:0000259" key="8">
    <source>
        <dbReference type="Pfam" id="PF01435"/>
    </source>
</evidence>
<dbReference type="GO" id="GO:0046872">
    <property type="term" value="F:metal ion binding"/>
    <property type="evidence" value="ECO:0007669"/>
    <property type="project" value="UniProtKB-KW"/>
</dbReference>
<comment type="cofactor">
    <cofactor evidence="1">
        <name>Zn(2+)</name>
        <dbReference type="ChEBI" id="CHEBI:29105"/>
    </cofactor>
</comment>
<dbReference type="GO" id="GO:0006508">
    <property type="term" value="P:proteolysis"/>
    <property type="evidence" value="ECO:0007669"/>
    <property type="project" value="UniProtKB-KW"/>
</dbReference>
<keyword evidence="2" id="KW-0645">Protease</keyword>
<evidence type="ECO:0000256" key="5">
    <source>
        <dbReference type="ARBA" id="ARBA00022833"/>
    </source>
</evidence>
<feature type="transmembrane region" description="Helical" evidence="7">
    <location>
        <begin position="193"/>
        <end position="215"/>
    </location>
</feature>
<dbReference type="AlphaFoldDB" id="C6WP83"/>
<dbReference type="EMBL" id="CP001630">
    <property type="protein sequence ID" value="ACU38585.1"/>
    <property type="molecule type" value="Genomic_DNA"/>
</dbReference>
<evidence type="ECO:0000256" key="6">
    <source>
        <dbReference type="ARBA" id="ARBA00023049"/>
    </source>
</evidence>
<name>C6WP83_ACTMD</name>
<feature type="transmembrane region" description="Helical" evidence="7">
    <location>
        <begin position="400"/>
        <end position="423"/>
    </location>
</feature>
<feature type="transmembrane region" description="Helical" evidence="7">
    <location>
        <begin position="435"/>
        <end position="453"/>
    </location>
</feature>
<dbReference type="Proteomes" id="UP000002213">
    <property type="component" value="Chromosome"/>
</dbReference>
<evidence type="ECO:0000313" key="10">
    <source>
        <dbReference type="Proteomes" id="UP000002213"/>
    </source>
</evidence>
<evidence type="ECO:0000256" key="1">
    <source>
        <dbReference type="ARBA" id="ARBA00001947"/>
    </source>
</evidence>
<dbReference type="KEGG" id="ami:Amir_4756"/>
<keyword evidence="7" id="KW-1133">Transmembrane helix</keyword>
<keyword evidence="7" id="KW-0812">Transmembrane</keyword>
<feature type="transmembrane region" description="Helical" evidence="7">
    <location>
        <begin position="345"/>
        <end position="365"/>
    </location>
</feature>
<feature type="domain" description="Peptidase M48" evidence="8">
    <location>
        <begin position="159"/>
        <end position="301"/>
    </location>
</feature>
<dbReference type="RefSeq" id="WP_015803472.1">
    <property type="nucleotide sequence ID" value="NC_013093.1"/>
</dbReference>
<gene>
    <name evidence="9" type="ordered locus">Amir_4756</name>
</gene>
<keyword evidence="5" id="KW-0862">Zinc</keyword>
<feature type="transmembrane region" description="Helical" evidence="7">
    <location>
        <begin position="501"/>
        <end position="520"/>
    </location>
</feature>
<reference evidence="9 10" key="1">
    <citation type="journal article" date="2009" name="Stand. Genomic Sci.">
        <title>Complete genome sequence of Actinosynnema mirum type strain (101).</title>
        <authorList>
            <person name="Land M."/>
            <person name="Lapidus A."/>
            <person name="Mayilraj S."/>
            <person name="Chen F."/>
            <person name="Copeland A."/>
            <person name="Del Rio T.G."/>
            <person name="Nolan M."/>
            <person name="Lucas S."/>
            <person name="Tice H."/>
            <person name="Cheng J.F."/>
            <person name="Chertkov O."/>
            <person name="Bruce D."/>
            <person name="Goodwin L."/>
            <person name="Pitluck S."/>
            <person name="Rohde M."/>
            <person name="Goker M."/>
            <person name="Pati A."/>
            <person name="Ivanova N."/>
            <person name="Mavromatis K."/>
            <person name="Chen A."/>
            <person name="Palaniappan K."/>
            <person name="Hauser L."/>
            <person name="Chang Y.J."/>
            <person name="Jeffries C.C."/>
            <person name="Brettin T."/>
            <person name="Detter J.C."/>
            <person name="Han C."/>
            <person name="Chain P."/>
            <person name="Tindall B.J."/>
            <person name="Bristow J."/>
            <person name="Eisen J.A."/>
            <person name="Markowitz V."/>
            <person name="Hugenholtz P."/>
            <person name="Kyrpides N.C."/>
            <person name="Klenk H.P."/>
        </authorList>
    </citation>
    <scope>NUCLEOTIDE SEQUENCE [LARGE SCALE GENOMIC DNA]</scope>
    <source>
        <strain evidence="10">ATCC 29888 / DSM 43827 / JCM 3225 / NBRC 14064 / NCIMB 13271 / NRRL B-12336 / IMRU 3971 / 101</strain>
    </source>
</reference>
<feature type="transmembrane region" description="Helical" evidence="7">
    <location>
        <begin position="306"/>
        <end position="325"/>
    </location>
</feature>
<dbReference type="OrthoDB" id="4889053at2"/>
<organism evidence="9 10">
    <name type="scientific">Actinosynnema mirum (strain ATCC 29888 / DSM 43827 / JCM 3225 / NBRC 14064 / NCIMB 13271 / NRRL B-12336 / IMRU 3971 / 101)</name>
    <dbReference type="NCBI Taxonomy" id="446462"/>
    <lineage>
        <taxon>Bacteria</taxon>
        <taxon>Bacillati</taxon>
        <taxon>Actinomycetota</taxon>
        <taxon>Actinomycetes</taxon>
        <taxon>Pseudonocardiales</taxon>
        <taxon>Pseudonocardiaceae</taxon>
        <taxon>Actinosynnema</taxon>
    </lineage>
</organism>
<keyword evidence="10" id="KW-1185">Reference proteome</keyword>
<feature type="transmembrane region" description="Helical" evidence="7">
    <location>
        <begin position="227"/>
        <end position="249"/>
    </location>
</feature>
<dbReference type="HOGENOM" id="CLU_416002_0_0_11"/>
<feature type="transmembrane region" description="Helical" evidence="7">
    <location>
        <begin position="12"/>
        <end position="35"/>
    </location>
</feature>
<sequence length="659" mass="69305">MTAERGSTAPLTTFRFALLVLVAVSVAGTLFLASFPGEGEATARLLGCLGVDPERYDEVPACADSALSGAWAWVTWWMAGFLLLALLLRAGDPRWRIRRQDLRAPEWDESAAPVVALTDLVDRIVPGRRPVVLLSGRANRTSGGQAFGTRRAPFLRLDSGLVAGYRRNPELFRSVVVHELAHVRSGDIGLNGAAVAIWRAFVVVLGLLLVVRYGVPELFGITRGADTGVGTAALWAVKAALLVLLVRLARNSVLRAREHEADLFTAEWTGEATYLVSGDVVDPRWRWGSHPTARHRLAVLADHRRLAPPTFGSGLVVGLSAQLAWRQYSLLISGATGFRSVGFVLQVALWGVVLGAFVIATAALASAAHVPWWRFAVTSAGLAVGLVLGGQAVFDAGVRWPSAGAVVLFALFGVLVTAVLWWAARCLSLVRGRSGRVVVSCVVLATCLLTAPVGNAEAIAGTVARVVRENSARWDEWLSGEGASPVTHLVADLLLNPASQLISGFLPALLVLLTACLLPLPRSRVPLVGGIVLVVSWVLLVVARIGWGTPSPLPWVAVIWRLAAAVVLLVVVAAVCAVRSRSFRVGVGSAAVGAVACGVALWSFGVVAQCVPGLRGAGAVCLGDLSAWPEITTSGLAFCSALPLVAVVSALANAQVRGS</sequence>
<evidence type="ECO:0000256" key="2">
    <source>
        <dbReference type="ARBA" id="ARBA00022670"/>
    </source>
</evidence>
<feature type="transmembrane region" description="Helical" evidence="7">
    <location>
        <begin position="372"/>
        <end position="394"/>
    </location>
</feature>
<dbReference type="InterPro" id="IPR001915">
    <property type="entry name" value="Peptidase_M48"/>
</dbReference>
<evidence type="ECO:0000256" key="4">
    <source>
        <dbReference type="ARBA" id="ARBA00022801"/>
    </source>
</evidence>
<keyword evidence="4" id="KW-0378">Hydrolase</keyword>
<keyword evidence="6" id="KW-0482">Metalloprotease</keyword>
<dbReference type="GO" id="GO:0004222">
    <property type="term" value="F:metalloendopeptidase activity"/>
    <property type="evidence" value="ECO:0007669"/>
    <property type="project" value="InterPro"/>
</dbReference>
<proteinExistence type="predicted"/>
<feature type="transmembrane region" description="Helical" evidence="7">
    <location>
        <begin position="590"/>
        <end position="614"/>
    </location>
</feature>
<dbReference type="STRING" id="446462.Amir_4756"/>
<feature type="transmembrane region" description="Helical" evidence="7">
    <location>
        <begin position="527"/>
        <end position="547"/>
    </location>
</feature>
<accession>C6WP83</accession>
<feature type="transmembrane region" description="Helical" evidence="7">
    <location>
        <begin position="634"/>
        <end position="654"/>
    </location>
</feature>